<dbReference type="RefSeq" id="XP_013180064.1">
    <property type="nucleotide sequence ID" value="XM_013324610.1"/>
</dbReference>
<evidence type="ECO:0000313" key="3">
    <source>
        <dbReference type="RefSeq" id="XP_013180063.1"/>
    </source>
</evidence>
<name>A0AAJ7EJU4_PAPXU</name>
<feature type="domain" description="KATNIP" evidence="2">
    <location>
        <begin position="178"/>
        <end position="243"/>
    </location>
</feature>
<reference evidence="3 4" key="1">
    <citation type="submission" date="2025-04" db="UniProtKB">
        <authorList>
            <consortium name="RefSeq"/>
        </authorList>
    </citation>
    <scope>IDENTIFICATION</scope>
</reference>
<feature type="region of interest" description="Disordered" evidence="1">
    <location>
        <begin position="382"/>
        <end position="412"/>
    </location>
</feature>
<feature type="domain" description="KATNIP" evidence="2">
    <location>
        <begin position="428"/>
        <end position="741"/>
    </location>
</feature>
<organism evidence="3">
    <name type="scientific">Papilio xuthus</name>
    <name type="common">Asian swallowtail butterfly</name>
    <dbReference type="NCBI Taxonomy" id="66420"/>
    <lineage>
        <taxon>Eukaryota</taxon>
        <taxon>Metazoa</taxon>
        <taxon>Ecdysozoa</taxon>
        <taxon>Arthropoda</taxon>
        <taxon>Hexapoda</taxon>
        <taxon>Insecta</taxon>
        <taxon>Pterygota</taxon>
        <taxon>Neoptera</taxon>
        <taxon>Endopterygota</taxon>
        <taxon>Lepidoptera</taxon>
        <taxon>Glossata</taxon>
        <taxon>Ditrysia</taxon>
        <taxon>Papilionoidea</taxon>
        <taxon>Papilionidae</taxon>
        <taxon>Papilioninae</taxon>
        <taxon>Papilio</taxon>
    </lineage>
</organism>
<sequence length="800" mass="89492">MALSNGFKYTTDSENPLWLEGINKKLKETHIKNGSRISSPNYEKTTNSRLDSRSTRRTSLDAAIDIQKKQKKHPIAHSAGTLRHNHAQDRDKNKKPNARPNKLDWGDSSGRNDVTNHFLSDLLPHYVTPRHRPLNADNDFNDVIVGRRHDTFKPNKTVPEEYRSIAHHTNRPKKSVAKNFTKNTSKLTPKDIEKVMNDFVIPELPQGRLLEIKIFSNWGDKFLVGLNGLEIFDVHGEAVNIEKIWSDSESGDCTRYGRTESIIDGVVRTTDDLHIWSAPVPASAPIALSVLLAKCTTLALLRLWNYNKSRIYSTRGVRLVQIKLDDQVIFQGEIARSSGALKGHLQSFGDTILFTKDSCILERILVNDKNFQELLKESDTGNDYGIVEKRPPTASESRAPSPASHHTSQLTAQDNNTTKYVANVVKIVLMSNWGQKHIIGLTGIEILRHNKPVAVQRTYAYTAYISDERMDECDSVADCRSLFNGTNITTHFENMWCTNFAPGTKFCHIVAELQEPTVITSIRIWNYNGSLELSYIGAKHARVYVDGGALHCRPLLLRRAPGDTAYDYVQHIDLADIDDRFEESPEESYRKECAVFGSGGGGGAPTGFVLQISIFSTWGDPYYVGLTGVELYGPDGNLIPVTETNVCAHPSSVNVLYEQGGDARTPARLVDGCNARAALAHHSWLAPILPHTLNRVFFVFDVPVTVYGMKIWNYGKTPARGVKEFAILMDDLLVYNGSLERVKGEEIAPQWICLRNDDPDNLPSPSNSSRRSTTSGSYHSADPRARPHTSVLADVHTYKY</sequence>
<dbReference type="PANTHER" id="PTHR21534">
    <property type="entry name" value="KATANIN-INTERACTING PROTEIN"/>
    <property type="match status" value="1"/>
</dbReference>
<dbReference type="InterPro" id="IPR026704">
    <property type="entry name" value="KATNIP"/>
</dbReference>
<dbReference type="GeneID" id="106126768"/>
<feature type="region of interest" description="Disordered" evidence="1">
    <location>
        <begin position="759"/>
        <end position="787"/>
    </location>
</feature>
<dbReference type="KEGG" id="pxu:106126768"/>
<dbReference type="InterPro" id="IPR027859">
    <property type="entry name" value="KATNIP_dom"/>
</dbReference>
<evidence type="ECO:0000313" key="4">
    <source>
        <dbReference type="RefSeq" id="XP_013180064.1"/>
    </source>
</evidence>
<feature type="compositionally biased region" description="Low complexity" evidence="1">
    <location>
        <begin position="761"/>
        <end position="775"/>
    </location>
</feature>
<feature type="compositionally biased region" description="Polar residues" evidence="1">
    <location>
        <begin position="35"/>
        <end position="44"/>
    </location>
</feature>
<protein>
    <submittedName>
        <fullName evidence="3 4">Uncharacterized protein KIAA0556-like</fullName>
    </submittedName>
</protein>
<dbReference type="PANTHER" id="PTHR21534:SF0">
    <property type="entry name" value="KATANIN-INTERACTING PROTEIN"/>
    <property type="match status" value="1"/>
</dbReference>
<feature type="compositionally biased region" description="Polar residues" evidence="1">
    <location>
        <begin position="394"/>
        <end position="412"/>
    </location>
</feature>
<accession>A0AAJ7EJU4</accession>
<evidence type="ECO:0000256" key="1">
    <source>
        <dbReference type="SAM" id="MobiDB-lite"/>
    </source>
</evidence>
<dbReference type="AlphaFoldDB" id="A0AAJ7EJU4"/>
<dbReference type="RefSeq" id="XP_013180063.1">
    <property type="nucleotide sequence ID" value="XM_013324609.1"/>
</dbReference>
<dbReference type="Pfam" id="PF14652">
    <property type="entry name" value="DUF4457"/>
    <property type="match status" value="2"/>
</dbReference>
<dbReference type="Proteomes" id="UP000694872">
    <property type="component" value="Unplaced"/>
</dbReference>
<gene>
    <name evidence="3 4" type="primary">LOC106126768</name>
</gene>
<proteinExistence type="predicted"/>
<feature type="region of interest" description="Disordered" evidence="1">
    <location>
        <begin position="31"/>
        <end position="110"/>
    </location>
</feature>
<evidence type="ECO:0000259" key="2">
    <source>
        <dbReference type="Pfam" id="PF14652"/>
    </source>
</evidence>